<reference evidence="1 2" key="1">
    <citation type="journal article" date="2014" name="Genome Announc.">
        <title>Draft Genome Sequence of Streptomyces roseochromogenes subsp. oscitans DS 12.976, Producer of the Aminocoumarin Antibiotic Clorobiocin.</title>
        <authorList>
            <person name="Ruckert C."/>
            <person name="Kalinowski J."/>
            <person name="Heide L."/>
            <person name="Apel A.K."/>
        </authorList>
    </citation>
    <scope>NUCLEOTIDE SEQUENCE [LARGE SCALE GENOMIC DNA]</scope>
    <source>
        <strain evidence="1 2">DS 12.976</strain>
    </source>
</reference>
<dbReference type="HOGENOM" id="CLU_2703395_0_0_11"/>
<dbReference type="Proteomes" id="UP000017984">
    <property type="component" value="Chromosome"/>
</dbReference>
<accession>V6JGZ7</accession>
<dbReference type="AlphaFoldDB" id="V6JGZ7"/>
<evidence type="ECO:0000313" key="1">
    <source>
        <dbReference type="EMBL" id="EST18421.1"/>
    </source>
</evidence>
<dbReference type="EMBL" id="AWQX01000391">
    <property type="protein sequence ID" value="EST18421.1"/>
    <property type="molecule type" value="Genomic_DNA"/>
</dbReference>
<evidence type="ECO:0008006" key="3">
    <source>
        <dbReference type="Google" id="ProtNLM"/>
    </source>
</evidence>
<evidence type="ECO:0000313" key="2">
    <source>
        <dbReference type="Proteomes" id="UP000017984"/>
    </source>
</evidence>
<protein>
    <recommendedName>
        <fullName evidence="3">Transglycosylase SLT domain-containing protein</fullName>
    </recommendedName>
</protein>
<proteinExistence type="predicted"/>
<comment type="caution">
    <text evidence="1">The sequence shown here is derived from an EMBL/GenBank/DDBJ whole genome shotgun (WGS) entry which is preliminary data.</text>
</comment>
<name>V6JGZ7_STRRC</name>
<sequence length="73" mass="8664">MTCQSPLLTICRRCCFGSDGDGRTLRARTAIDWYAAARRLRSIDQQRWMRAYVTARYNSACAAWDFRQTHHWY</sequence>
<gene>
    <name evidence="1" type="ORF">M878_44705</name>
</gene>
<organism evidence="1 2">
    <name type="scientific">Streptomyces roseochromogenus subsp. oscitans DS 12.976</name>
    <dbReference type="NCBI Taxonomy" id="1352936"/>
    <lineage>
        <taxon>Bacteria</taxon>
        <taxon>Bacillati</taxon>
        <taxon>Actinomycetota</taxon>
        <taxon>Actinomycetes</taxon>
        <taxon>Kitasatosporales</taxon>
        <taxon>Streptomycetaceae</taxon>
        <taxon>Streptomyces</taxon>
    </lineage>
</organism>
<keyword evidence="2" id="KW-1185">Reference proteome</keyword>